<keyword evidence="2 3" id="KW-0456">Lyase</keyword>
<evidence type="ECO:0000313" key="5">
    <source>
        <dbReference type="EMBL" id="KHK92942.1"/>
    </source>
</evidence>
<feature type="active site" description="Proton donor/acceptor" evidence="4">
    <location>
        <position position="151"/>
    </location>
</feature>
<feature type="active site" description="Schiff-base intermediate with substrate" evidence="4">
    <location>
        <position position="179"/>
    </location>
</feature>
<protein>
    <submittedName>
        <fullName evidence="5">Aldolase</fullName>
    </submittedName>
</protein>
<evidence type="ECO:0000256" key="1">
    <source>
        <dbReference type="ARBA" id="ARBA00007592"/>
    </source>
</evidence>
<dbReference type="OrthoDB" id="9782828at2"/>
<evidence type="ECO:0000256" key="2">
    <source>
        <dbReference type="ARBA" id="ARBA00023239"/>
    </source>
</evidence>
<dbReference type="Pfam" id="PF00701">
    <property type="entry name" value="DHDPS"/>
    <property type="match status" value="1"/>
</dbReference>
<comment type="caution">
    <text evidence="5">The sequence shown here is derived from an EMBL/GenBank/DDBJ whole genome shotgun (WGS) entry which is preliminary data.</text>
</comment>
<dbReference type="STRING" id="1348853.LK12_00685"/>
<dbReference type="SMART" id="SM01130">
    <property type="entry name" value="DHDPS"/>
    <property type="match status" value="1"/>
</dbReference>
<dbReference type="AlphaFoldDB" id="A0A0B1ZUY9"/>
<dbReference type="SUPFAM" id="SSF51569">
    <property type="entry name" value="Aldolase"/>
    <property type="match status" value="1"/>
</dbReference>
<dbReference type="Proteomes" id="UP000031057">
    <property type="component" value="Unassembled WGS sequence"/>
</dbReference>
<comment type="similarity">
    <text evidence="1 3">Belongs to the DapA family.</text>
</comment>
<keyword evidence="6" id="KW-1185">Reference proteome</keyword>
<evidence type="ECO:0000313" key="6">
    <source>
        <dbReference type="Proteomes" id="UP000031057"/>
    </source>
</evidence>
<dbReference type="InterPro" id="IPR013785">
    <property type="entry name" value="Aldolase_TIM"/>
</dbReference>
<proteinExistence type="inferred from homology"/>
<dbReference type="RefSeq" id="WP_039278140.1">
    <property type="nucleotide sequence ID" value="NZ_JTDI01000001.1"/>
</dbReference>
<evidence type="ECO:0000256" key="4">
    <source>
        <dbReference type="PIRSR" id="PIRSR001365-1"/>
    </source>
</evidence>
<dbReference type="GO" id="GO:0008840">
    <property type="term" value="F:4-hydroxy-tetrahydrodipicolinate synthase activity"/>
    <property type="evidence" value="ECO:0007669"/>
    <property type="project" value="TreeGrafter"/>
</dbReference>
<accession>A0A0B1ZUY9</accession>
<dbReference type="PANTHER" id="PTHR12128:SF66">
    <property type="entry name" value="4-HYDROXY-2-OXOGLUTARATE ALDOLASE, MITOCHONDRIAL"/>
    <property type="match status" value="1"/>
</dbReference>
<dbReference type="EMBL" id="JTDI01000001">
    <property type="protein sequence ID" value="KHK92942.1"/>
    <property type="molecule type" value="Genomic_DNA"/>
</dbReference>
<organism evidence="5 6">
    <name type="scientific">Novosphingobium malaysiense</name>
    <dbReference type="NCBI Taxonomy" id="1348853"/>
    <lineage>
        <taxon>Bacteria</taxon>
        <taxon>Pseudomonadati</taxon>
        <taxon>Pseudomonadota</taxon>
        <taxon>Alphaproteobacteria</taxon>
        <taxon>Sphingomonadales</taxon>
        <taxon>Sphingomonadaceae</taxon>
        <taxon>Novosphingobium</taxon>
    </lineage>
</organism>
<gene>
    <name evidence="5" type="ORF">LK12_00685</name>
</gene>
<dbReference type="Gene3D" id="3.20.20.70">
    <property type="entry name" value="Aldolase class I"/>
    <property type="match status" value="1"/>
</dbReference>
<reference evidence="5 6" key="1">
    <citation type="submission" date="2014-10" db="EMBL/GenBank/DDBJ databases">
        <title>Genome sequence of Novosphingobium malaysiense MUSC 273(T).</title>
        <authorList>
            <person name="Lee L.-H."/>
        </authorList>
    </citation>
    <scope>NUCLEOTIDE SEQUENCE [LARGE SCALE GENOMIC DNA]</scope>
    <source>
        <strain evidence="5 6">MUSC 273</strain>
    </source>
</reference>
<dbReference type="PIRSF" id="PIRSF001365">
    <property type="entry name" value="DHDPS"/>
    <property type="match status" value="1"/>
</dbReference>
<name>A0A0B1ZUY9_9SPHN</name>
<dbReference type="PANTHER" id="PTHR12128">
    <property type="entry name" value="DIHYDRODIPICOLINATE SYNTHASE"/>
    <property type="match status" value="1"/>
</dbReference>
<dbReference type="InterPro" id="IPR002220">
    <property type="entry name" value="DapA-like"/>
</dbReference>
<dbReference type="PRINTS" id="PR00146">
    <property type="entry name" value="DHPICSNTHASE"/>
</dbReference>
<evidence type="ECO:0000256" key="3">
    <source>
        <dbReference type="PIRNR" id="PIRNR001365"/>
    </source>
</evidence>
<sequence>MANKNLMTVDEVHGAWAIMPTPATDNASDWRASDTVDAEETARAVEGMIDAGLDGILSLGTLGECATLTRTEKRKFVATAVEAAAGRVPFFTGTTSLGTRETIEQTREAYDLGARGTMLGLPMWCAADEKTAVRFFQDVAEAVPGMAICVYANIAAFRFPFSPSFWAEVSKIPQVVMAKHGAVPALQADLAAVEGRVRLMPIEAVYLGAAQAAPEQMTAFWSSGAACGPKLAARLRDAVVAAKASGDWAAATELSDAIGKTVWPLIPGGNNFEEFNKYNIGLEKARIDAGGWMKAGPCRPPYLFVPDEYMEGARISGSGWAALDKQLSATEAA</sequence>